<sequence>MLIVDDELINRQVLVNYLSLHNYKITQVSSGLEAIAVLEKNPKPDLILLDVMMPRMTGYEVTRKIRSSWQLNELPIVLLTAKNRISDLVTGLEIGANDYLNKPIAKEVLLARIRTHLNLQQEITERERAQLELRETERRIAQFLEAVPVGIFVVDTNFQPYYANQMAQQILGKGITRTNNPEELIDIYQAYKAGTEELYPSSQTPLMRALQGEHVTIDDMEIRSHGKIIPLEVSATPVFDEHGDIVYAICAFKDITERKQAESERIQFTRQLARKNLDLQQAKEALAESNRTLEQKVSQRTRELSQTLQILKATQAELIFENQLLRSVEQTANFDYQVGGSLPMDAPTYVVRSADRHLYKALKRGDFCYVLNSRQMGKSSLMVQMMNHLQHEGFSCGAIDLTRIGSENVTPEQWYKGFTVELWRSFGLLRQVNLKTWWNERKDISPIQRLSQFIEEVLLVEIAKHDDISPKKLVIFVDEIDSILGLKFPVNDFFALIRSCYNQRSINSEYQRLTFALFGVATPSDLVTHTQTTPFNIGRAIQLEGFKEHEAQPLLRGLSEKVNNPQTVLKEVLAWTSGQPFLTQKLCQIICSNSFSSIDSKTEAEWIRNLVQKKIIDNWESQDEPEHLRTIRDRLFQSKQSTQLIELYRQIWHQGEIIAIDSPEERELLLSGLIVKKQGVLKVHNRIYKSIFV</sequence>
<dbReference type="GO" id="GO:0000156">
    <property type="term" value="F:phosphorelay response regulator activity"/>
    <property type="evidence" value="ECO:0007669"/>
    <property type="project" value="TreeGrafter"/>
</dbReference>
<accession>A0A0V7ZVA5</accession>
<dbReference type="SMART" id="SM00086">
    <property type="entry name" value="PAC"/>
    <property type="match status" value="1"/>
</dbReference>
<evidence type="ECO:0000259" key="8">
    <source>
        <dbReference type="PROSITE" id="PS50110"/>
    </source>
</evidence>
<dbReference type="InterPro" id="IPR013656">
    <property type="entry name" value="PAS_4"/>
</dbReference>
<dbReference type="InterPro" id="IPR039420">
    <property type="entry name" value="WalR-like"/>
</dbReference>
<dbReference type="GO" id="GO:0005829">
    <property type="term" value="C:cytosol"/>
    <property type="evidence" value="ECO:0007669"/>
    <property type="project" value="TreeGrafter"/>
</dbReference>
<keyword evidence="1 6" id="KW-0597">Phosphoprotein</keyword>
<dbReference type="NCBIfam" id="TIGR00229">
    <property type="entry name" value="sensory_box"/>
    <property type="match status" value="1"/>
</dbReference>
<dbReference type="SUPFAM" id="SSF52540">
    <property type="entry name" value="P-loop containing nucleoside triphosphate hydrolases"/>
    <property type="match status" value="1"/>
</dbReference>
<dbReference type="GO" id="GO:0000976">
    <property type="term" value="F:transcription cis-regulatory region binding"/>
    <property type="evidence" value="ECO:0007669"/>
    <property type="project" value="TreeGrafter"/>
</dbReference>
<dbReference type="CDD" id="cd00130">
    <property type="entry name" value="PAS"/>
    <property type="match status" value="1"/>
</dbReference>
<keyword evidence="7" id="KW-0175">Coiled coil</keyword>
<keyword evidence="4" id="KW-0238">DNA-binding</keyword>
<dbReference type="InterPro" id="IPR000014">
    <property type="entry name" value="PAS"/>
</dbReference>
<dbReference type="SMART" id="SM00448">
    <property type="entry name" value="REC"/>
    <property type="match status" value="1"/>
</dbReference>
<dbReference type="InterPro" id="IPR035965">
    <property type="entry name" value="PAS-like_dom_sf"/>
</dbReference>
<gene>
    <name evidence="11" type="ORF">BC008_01280</name>
</gene>
<feature type="domain" description="Response regulatory" evidence="8">
    <location>
        <begin position="1"/>
        <end position="117"/>
    </location>
</feature>
<dbReference type="PANTHER" id="PTHR48111">
    <property type="entry name" value="REGULATOR OF RPOS"/>
    <property type="match status" value="1"/>
</dbReference>
<name>A0A0V7ZVA5_9CYAN</name>
<evidence type="ECO:0000256" key="6">
    <source>
        <dbReference type="PROSITE-ProRule" id="PRU00169"/>
    </source>
</evidence>
<feature type="modified residue" description="4-aspartylphosphate" evidence="6">
    <location>
        <position position="50"/>
    </location>
</feature>
<dbReference type="GO" id="GO:0032993">
    <property type="term" value="C:protein-DNA complex"/>
    <property type="evidence" value="ECO:0007669"/>
    <property type="project" value="TreeGrafter"/>
</dbReference>
<evidence type="ECO:0000256" key="5">
    <source>
        <dbReference type="ARBA" id="ARBA00023163"/>
    </source>
</evidence>
<evidence type="ECO:0000256" key="2">
    <source>
        <dbReference type="ARBA" id="ARBA00023012"/>
    </source>
</evidence>
<dbReference type="SUPFAM" id="SSF55785">
    <property type="entry name" value="PYP-like sensor domain (PAS domain)"/>
    <property type="match status" value="1"/>
</dbReference>
<evidence type="ECO:0000256" key="7">
    <source>
        <dbReference type="SAM" id="Coils"/>
    </source>
</evidence>
<dbReference type="InterPro" id="IPR011006">
    <property type="entry name" value="CheY-like_superfamily"/>
</dbReference>
<dbReference type="PROSITE" id="PS50112">
    <property type="entry name" value="PAS"/>
    <property type="match status" value="1"/>
</dbReference>
<dbReference type="InterPro" id="IPR027417">
    <property type="entry name" value="P-loop_NTPase"/>
</dbReference>
<dbReference type="InterPro" id="IPR001789">
    <property type="entry name" value="Sig_transdc_resp-reg_receiver"/>
</dbReference>
<evidence type="ECO:0000256" key="1">
    <source>
        <dbReference type="ARBA" id="ARBA00022553"/>
    </source>
</evidence>
<dbReference type="InterPro" id="IPR001610">
    <property type="entry name" value="PAC"/>
</dbReference>
<feature type="coiled-coil region" evidence="7">
    <location>
        <begin position="272"/>
        <end position="299"/>
    </location>
</feature>
<dbReference type="InterPro" id="IPR000700">
    <property type="entry name" value="PAS-assoc_C"/>
</dbReference>
<evidence type="ECO:0000313" key="12">
    <source>
        <dbReference type="Proteomes" id="UP000053372"/>
    </source>
</evidence>
<dbReference type="Gene3D" id="3.30.450.20">
    <property type="entry name" value="PAS domain"/>
    <property type="match status" value="1"/>
</dbReference>
<dbReference type="Pfam" id="PF14516">
    <property type="entry name" value="AAA_35"/>
    <property type="match status" value="1"/>
</dbReference>
<dbReference type="Gene3D" id="3.40.50.300">
    <property type="entry name" value="P-loop containing nucleotide triphosphate hydrolases"/>
    <property type="match status" value="1"/>
</dbReference>
<dbReference type="Pfam" id="PF08448">
    <property type="entry name" value="PAS_4"/>
    <property type="match status" value="1"/>
</dbReference>
<dbReference type="EMBL" id="LMTZ01000058">
    <property type="protein sequence ID" value="KST68531.1"/>
    <property type="molecule type" value="Genomic_DNA"/>
</dbReference>
<proteinExistence type="predicted"/>
<evidence type="ECO:0000259" key="10">
    <source>
        <dbReference type="PROSITE" id="PS50113"/>
    </source>
</evidence>
<feature type="coiled-coil region" evidence="7">
    <location>
        <begin position="119"/>
        <end position="146"/>
    </location>
</feature>
<evidence type="ECO:0000259" key="9">
    <source>
        <dbReference type="PROSITE" id="PS50112"/>
    </source>
</evidence>
<feature type="domain" description="PAS" evidence="9">
    <location>
        <begin position="136"/>
        <end position="172"/>
    </location>
</feature>
<feature type="domain" description="PAC" evidence="10">
    <location>
        <begin position="215"/>
        <end position="267"/>
    </location>
</feature>
<keyword evidence="3" id="KW-0805">Transcription regulation</keyword>
<protein>
    <submittedName>
        <fullName evidence="11">Diguanylate cyclase</fullName>
    </submittedName>
</protein>
<reference evidence="11 12" key="1">
    <citation type="journal article" date="2015" name="Genome Announc.">
        <title>Draft Genome of the Euendolithic (true boring) Cyanobacterium Mastigocoleus testarum strain BC008.</title>
        <authorList>
            <person name="Guida B.S."/>
            <person name="Garcia-Pichel F."/>
        </authorList>
    </citation>
    <scope>NUCLEOTIDE SEQUENCE [LARGE SCALE GENOMIC DNA]</scope>
    <source>
        <strain evidence="11 12">BC008</strain>
    </source>
</reference>
<dbReference type="PANTHER" id="PTHR48111:SF1">
    <property type="entry name" value="TWO-COMPONENT RESPONSE REGULATOR ORR33"/>
    <property type="match status" value="1"/>
</dbReference>
<keyword evidence="12" id="KW-1185">Reference proteome</keyword>
<dbReference type="PROSITE" id="PS50113">
    <property type="entry name" value="PAC"/>
    <property type="match status" value="1"/>
</dbReference>
<evidence type="ECO:0000256" key="4">
    <source>
        <dbReference type="ARBA" id="ARBA00023125"/>
    </source>
</evidence>
<dbReference type="GO" id="GO:0006355">
    <property type="term" value="P:regulation of DNA-templated transcription"/>
    <property type="evidence" value="ECO:0007669"/>
    <property type="project" value="TreeGrafter"/>
</dbReference>
<evidence type="ECO:0000256" key="3">
    <source>
        <dbReference type="ARBA" id="ARBA00023015"/>
    </source>
</evidence>
<keyword evidence="2" id="KW-0902">Two-component regulatory system</keyword>
<keyword evidence="5" id="KW-0804">Transcription</keyword>
<dbReference type="Pfam" id="PF00072">
    <property type="entry name" value="Response_reg"/>
    <property type="match status" value="1"/>
</dbReference>
<dbReference type="AlphaFoldDB" id="A0A0V7ZVA5"/>
<dbReference type="Gene3D" id="3.40.50.2300">
    <property type="match status" value="1"/>
</dbReference>
<evidence type="ECO:0000313" key="11">
    <source>
        <dbReference type="EMBL" id="KST68531.1"/>
    </source>
</evidence>
<organism evidence="11 12">
    <name type="scientific">Mastigocoleus testarum BC008</name>
    <dbReference type="NCBI Taxonomy" id="371196"/>
    <lineage>
        <taxon>Bacteria</taxon>
        <taxon>Bacillati</taxon>
        <taxon>Cyanobacteriota</taxon>
        <taxon>Cyanophyceae</taxon>
        <taxon>Nostocales</taxon>
        <taxon>Hapalosiphonaceae</taxon>
        <taxon>Mastigocoleus</taxon>
    </lineage>
</organism>
<comment type="caution">
    <text evidence="11">The sequence shown here is derived from an EMBL/GenBank/DDBJ whole genome shotgun (WGS) entry which is preliminary data.</text>
</comment>
<dbReference type="PROSITE" id="PS50110">
    <property type="entry name" value="RESPONSE_REGULATORY"/>
    <property type="match status" value="1"/>
</dbReference>
<dbReference type="SUPFAM" id="SSF52172">
    <property type="entry name" value="CheY-like"/>
    <property type="match status" value="1"/>
</dbReference>
<dbReference type="Proteomes" id="UP000053372">
    <property type="component" value="Unassembled WGS sequence"/>
</dbReference>